<accession>A0ACC1R0S9</accession>
<gene>
    <name evidence="1" type="ORF">NLG97_g2481</name>
</gene>
<evidence type="ECO:0000313" key="1">
    <source>
        <dbReference type="EMBL" id="KAJ3496678.1"/>
    </source>
</evidence>
<name>A0ACC1R0S9_9HYPO</name>
<sequence>MGILSNIELDVAVIGAGISGIDAAYHLRQRTRRHSWAVFESRDDIGGTWNLFRYPGCRSDSDLYTYGFSWNPWLGSVPIASASAIAQYISESAKLYGIDKKIRFHHHLLRANWSTKDCFWTLKFQVQLKTVTVTARFVIFATGYYDHHAPLPAIIPGIETFSGTVLYPQFWPKDFDYSGKNIVIIGSGATAISLLPALARKAARTTMLQRSPSYVLSMRNYNPERLMCVLFPPCLRNTANRLYWAVYSRAFFSLCRRFPAVARWYLRLRTEAELPEMMHYNPDFKPKYDPWEERLLISPDGDFYTALREEATEIKTDTICRVTATGIQLDSGDFLDADIIIPATGLKLQIAGGCDISIDGERVDFGAKLMWRGTMVQDVPNATFIIGYTNASWTLAADVSCVIACRMLHYLQKRRLRAVIPRLGQTTAIKRSRLLHYSSSYVCRAEHYMPKVGNQGPWKLQHNYVKDIIVAQCGYIFTSLELITEGHHENHFKAKPKDTRFNPICLPFFWYLAVLLSISIMTAIYKSSESVGIPLTTVR</sequence>
<reference evidence="1" key="1">
    <citation type="submission" date="2022-07" db="EMBL/GenBank/DDBJ databases">
        <title>Genome Sequence of Lecanicillium saksenae.</title>
        <authorList>
            <person name="Buettner E."/>
        </authorList>
    </citation>
    <scope>NUCLEOTIDE SEQUENCE</scope>
    <source>
        <strain evidence="1">VT-O1</strain>
    </source>
</reference>
<protein>
    <submittedName>
        <fullName evidence="1">Uncharacterized protein</fullName>
    </submittedName>
</protein>
<dbReference type="EMBL" id="JANAKD010000170">
    <property type="protein sequence ID" value="KAJ3496678.1"/>
    <property type="molecule type" value="Genomic_DNA"/>
</dbReference>
<keyword evidence="2" id="KW-1185">Reference proteome</keyword>
<proteinExistence type="predicted"/>
<evidence type="ECO:0000313" key="2">
    <source>
        <dbReference type="Proteomes" id="UP001148737"/>
    </source>
</evidence>
<comment type="caution">
    <text evidence="1">The sequence shown here is derived from an EMBL/GenBank/DDBJ whole genome shotgun (WGS) entry which is preliminary data.</text>
</comment>
<organism evidence="1 2">
    <name type="scientific">Lecanicillium saksenae</name>
    <dbReference type="NCBI Taxonomy" id="468837"/>
    <lineage>
        <taxon>Eukaryota</taxon>
        <taxon>Fungi</taxon>
        <taxon>Dikarya</taxon>
        <taxon>Ascomycota</taxon>
        <taxon>Pezizomycotina</taxon>
        <taxon>Sordariomycetes</taxon>
        <taxon>Hypocreomycetidae</taxon>
        <taxon>Hypocreales</taxon>
        <taxon>Cordycipitaceae</taxon>
        <taxon>Lecanicillium</taxon>
    </lineage>
</organism>
<dbReference type="Proteomes" id="UP001148737">
    <property type="component" value="Unassembled WGS sequence"/>
</dbReference>